<feature type="signal peptide" evidence="1">
    <location>
        <begin position="1"/>
        <end position="18"/>
    </location>
</feature>
<dbReference type="GO" id="GO:0046872">
    <property type="term" value="F:metal ion binding"/>
    <property type="evidence" value="ECO:0007669"/>
    <property type="project" value="InterPro"/>
</dbReference>
<dbReference type="Pfam" id="PF19335">
    <property type="entry name" value="HMBD"/>
    <property type="match status" value="1"/>
</dbReference>
<protein>
    <recommendedName>
        <fullName evidence="2">Heavy metal binding domain-containing protein</fullName>
    </recommendedName>
</protein>
<evidence type="ECO:0000259" key="2">
    <source>
        <dbReference type="Pfam" id="PF19335"/>
    </source>
</evidence>
<dbReference type="AlphaFoldDB" id="A0A929PVG0"/>
<proteinExistence type="predicted"/>
<evidence type="ECO:0000313" key="4">
    <source>
        <dbReference type="Proteomes" id="UP000622475"/>
    </source>
</evidence>
<keyword evidence="4" id="KW-1185">Reference proteome</keyword>
<name>A0A929PVG0_9SPHI</name>
<accession>A0A929PVG0</accession>
<organism evidence="3 4">
    <name type="scientific">Mucilaginibacter myungsuensis</name>
    <dbReference type="NCBI Taxonomy" id="649104"/>
    <lineage>
        <taxon>Bacteria</taxon>
        <taxon>Pseudomonadati</taxon>
        <taxon>Bacteroidota</taxon>
        <taxon>Sphingobacteriia</taxon>
        <taxon>Sphingobacteriales</taxon>
        <taxon>Sphingobacteriaceae</taxon>
        <taxon>Mucilaginibacter</taxon>
    </lineage>
</organism>
<feature type="chain" id="PRO_5037680113" description="Heavy metal binding domain-containing protein" evidence="1">
    <location>
        <begin position="19"/>
        <end position="69"/>
    </location>
</feature>
<dbReference type="EMBL" id="JADFFL010000001">
    <property type="protein sequence ID" value="MBE9660290.1"/>
    <property type="molecule type" value="Genomic_DNA"/>
</dbReference>
<feature type="domain" description="Heavy metal binding" evidence="2">
    <location>
        <begin position="41"/>
        <end position="68"/>
    </location>
</feature>
<evidence type="ECO:0000256" key="1">
    <source>
        <dbReference type="SAM" id="SignalP"/>
    </source>
</evidence>
<evidence type="ECO:0000313" key="3">
    <source>
        <dbReference type="EMBL" id="MBE9660290.1"/>
    </source>
</evidence>
<comment type="caution">
    <text evidence="3">The sequence shown here is derived from an EMBL/GenBank/DDBJ whole genome shotgun (WGS) entry which is preliminary data.</text>
</comment>
<sequence>MKYFIIILSLFTSIAAVSCGSSSEHKGHAAADTNRTTTAKKYTCPMDADVVADKPGTCPKCKMELVEKS</sequence>
<dbReference type="Proteomes" id="UP000622475">
    <property type="component" value="Unassembled WGS sequence"/>
</dbReference>
<dbReference type="PROSITE" id="PS51257">
    <property type="entry name" value="PROKAR_LIPOPROTEIN"/>
    <property type="match status" value="1"/>
</dbReference>
<keyword evidence="1" id="KW-0732">Signal</keyword>
<dbReference type="InterPro" id="IPR045800">
    <property type="entry name" value="HMBD"/>
</dbReference>
<dbReference type="RefSeq" id="WP_194110209.1">
    <property type="nucleotide sequence ID" value="NZ_JADFFL010000001.1"/>
</dbReference>
<gene>
    <name evidence="3" type="ORF">IRJ16_00190</name>
</gene>
<reference evidence="3" key="1">
    <citation type="submission" date="2020-10" db="EMBL/GenBank/DDBJ databases">
        <title>Mucilaginibacter mali sp. nov., isolated from rhizosphere soil of apple orchard.</title>
        <authorList>
            <person name="Lee J.-S."/>
            <person name="Kim H.S."/>
            <person name="Kim J.-S."/>
        </authorList>
    </citation>
    <scope>NUCLEOTIDE SEQUENCE</scope>
    <source>
        <strain evidence="3">KCTC 22746</strain>
    </source>
</reference>